<comment type="caution">
    <text evidence="11">The sequence shown here is derived from an EMBL/GenBank/DDBJ whole genome shotgun (WGS) entry which is preliminary data.</text>
</comment>
<comment type="function">
    <text evidence="1">Component of the EKC/KEOPS complex that is required for the formation of a threonylcarbamoyl group on adenosine at position 37 (t(6)A37) in tRNAs that read codons beginning with adenine. The complex is probably involved in the transfer of the threonylcarbamoyl moiety of threonylcarbamoyl-AMP (TC-AMP) to the N6 group of A37. BUD32 has ATPase activity in the context of the EKC/KEOPS complex and likely plays a supporting role to the catalytic subunit KAE1. The EKC/KEOPS complex also promotes both telomere uncapping and telomere elongation. The complex is required for efficient recruitment of transcriptional coactivators.</text>
</comment>
<dbReference type="InterPro" id="IPR001245">
    <property type="entry name" value="Ser-Thr/Tyr_kinase_cat_dom"/>
</dbReference>
<reference evidence="11 12" key="1">
    <citation type="submission" date="2017-08" db="EMBL/GenBank/DDBJ databases">
        <title>Harnessing the power of phylogenomics to disentangle the directionality and signatures of interkingdom host jumping in the parasitic fungal genus Tolypocladium.</title>
        <authorList>
            <person name="Quandt C.A."/>
            <person name="Patterson W."/>
            <person name="Spatafora J.W."/>
        </authorList>
    </citation>
    <scope>NUCLEOTIDE SEQUENCE [LARGE SCALE GENOMIC DNA]</scope>
    <source>
        <strain evidence="11 12">CBS 113982</strain>
    </source>
</reference>
<gene>
    <name evidence="11" type="ORF">TCAP_04520</name>
</gene>
<evidence type="ECO:0000256" key="2">
    <source>
        <dbReference type="ARBA" id="ARBA00011534"/>
    </source>
</evidence>
<dbReference type="GO" id="GO:0005524">
    <property type="term" value="F:ATP binding"/>
    <property type="evidence" value="ECO:0007669"/>
    <property type="project" value="InterPro"/>
</dbReference>
<evidence type="ECO:0000313" key="12">
    <source>
        <dbReference type="Proteomes" id="UP000236621"/>
    </source>
</evidence>
<dbReference type="EMBL" id="NRSZ01000725">
    <property type="protein sequence ID" value="PNY25540.1"/>
    <property type="molecule type" value="Genomic_DNA"/>
</dbReference>
<dbReference type="EC" id="2.7.11.1" evidence="3"/>
<dbReference type="OrthoDB" id="4062651at2759"/>
<protein>
    <recommendedName>
        <fullName evidence="5">EKC/KEOPS complex subunit BUD32</fullName>
        <ecNumber evidence="3">2.7.11.1</ecNumber>
    </recommendedName>
    <alternativeName>
        <fullName evidence="6 7">Atypical Serine/threonine protein kinase BUD32</fullName>
    </alternativeName>
    <alternativeName>
        <fullName evidence="4">EKC/KEOPS complex subunit bud32</fullName>
    </alternativeName>
</protein>
<evidence type="ECO:0000256" key="7">
    <source>
        <dbReference type="ARBA" id="ARBA00033194"/>
    </source>
</evidence>
<dbReference type="PROSITE" id="PS00109">
    <property type="entry name" value="PROTEIN_KINASE_TYR"/>
    <property type="match status" value="1"/>
</dbReference>
<name>A0A2K3QDC4_9HYPO</name>
<sequence>MMKPPGCTSKFKFLSRGATGWVLQIDKDIVLKYTRDGRGEAFEHENATYDILETHEPSPYLLQSFLRRPGMNFLDFMHGGSLDKRIRDNQLRDSRGNLIEVSRKESKQKSEQWAMELAGAIAWLESLGLVHGDLRPANILIDHSDHIKLADFDCVSDIGSQSHGNAPPWARLQGREAGAEIGTWGTNGPRTEQFAFGSILYTITRGFQPYEDQEPGPNVVQWLQNMDFPELSDNQVDEVIHRCWRGLYRSVGDLAEETAILEGAITIPRATALDDQYITKLRDRCCRLLDEEFLDIAGGR</sequence>
<dbReference type="InterPro" id="IPR008266">
    <property type="entry name" value="Tyr_kinase_AS"/>
</dbReference>
<comment type="subunit">
    <text evidence="2">Component of the EKC/KEOPS complex composed of at least BUD32, CGI121, GON7, KAE1 and PCC1; the whole complex dimerizes.</text>
</comment>
<dbReference type="STRING" id="45235.A0A2K3QDC4"/>
<comment type="catalytic activity">
    <reaction evidence="9">
        <text>L-seryl-[protein] + ATP = O-phospho-L-seryl-[protein] + ADP + H(+)</text>
        <dbReference type="Rhea" id="RHEA:17989"/>
        <dbReference type="Rhea" id="RHEA-COMP:9863"/>
        <dbReference type="Rhea" id="RHEA-COMP:11604"/>
        <dbReference type="ChEBI" id="CHEBI:15378"/>
        <dbReference type="ChEBI" id="CHEBI:29999"/>
        <dbReference type="ChEBI" id="CHEBI:30616"/>
        <dbReference type="ChEBI" id="CHEBI:83421"/>
        <dbReference type="ChEBI" id="CHEBI:456216"/>
        <dbReference type="EC" id="2.7.11.1"/>
    </reaction>
</comment>
<evidence type="ECO:0000259" key="10">
    <source>
        <dbReference type="PROSITE" id="PS50011"/>
    </source>
</evidence>
<dbReference type="InterPro" id="IPR051681">
    <property type="entry name" value="Ser/Thr_Kinases-Pseudokinases"/>
</dbReference>
<accession>A0A2K3QDC4</accession>
<dbReference type="Pfam" id="PF07714">
    <property type="entry name" value="PK_Tyr_Ser-Thr"/>
    <property type="match status" value="1"/>
</dbReference>
<dbReference type="PANTHER" id="PTHR44329">
    <property type="entry name" value="SERINE/THREONINE-PROTEIN KINASE TNNI3K-RELATED"/>
    <property type="match status" value="1"/>
</dbReference>
<dbReference type="Gene3D" id="1.10.510.10">
    <property type="entry name" value="Transferase(Phosphotransferase) domain 1"/>
    <property type="match status" value="1"/>
</dbReference>
<proteinExistence type="predicted"/>
<dbReference type="InterPro" id="IPR000719">
    <property type="entry name" value="Prot_kinase_dom"/>
</dbReference>
<evidence type="ECO:0000256" key="6">
    <source>
        <dbReference type="ARBA" id="ARBA00030980"/>
    </source>
</evidence>
<dbReference type="PROSITE" id="PS50011">
    <property type="entry name" value="PROTEIN_KINASE_DOM"/>
    <property type="match status" value="1"/>
</dbReference>
<keyword evidence="12" id="KW-1185">Reference proteome</keyword>
<dbReference type="Proteomes" id="UP000236621">
    <property type="component" value="Unassembled WGS sequence"/>
</dbReference>
<dbReference type="GO" id="GO:0004674">
    <property type="term" value="F:protein serine/threonine kinase activity"/>
    <property type="evidence" value="ECO:0007669"/>
    <property type="project" value="UniProtKB-EC"/>
</dbReference>
<evidence type="ECO:0000256" key="4">
    <source>
        <dbReference type="ARBA" id="ARBA00013948"/>
    </source>
</evidence>
<evidence type="ECO:0000256" key="8">
    <source>
        <dbReference type="ARBA" id="ARBA00047899"/>
    </source>
</evidence>
<organism evidence="11 12">
    <name type="scientific">Tolypocladium capitatum</name>
    <dbReference type="NCBI Taxonomy" id="45235"/>
    <lineage>
        <taxon>Eukaryota</taxon>
        <taxon>Fungi</taxon>
        <taxon>Dikarya</taxon>
        <taxon>Ascomycota</taxon>
        <taxon>Pezizomycotina</taxon>
        <taxon>Sordariomycetes</taxon>
        <taxon>Hypocreomycetidae</taxon>
        <taxon>Hypocreales</taxon>
        <taxon>Ophiocordycipitaceae</taxon>
        <taxon>Tolypocladium</taxon>
    </lineage>
</organism>
<feature type="domain" description="Protein kinase" evidence="10">
    <location>
        <begin position="8"/>
        <end position="300"/>
    </location>
</feature>
<comment type="catalytic activity">
    <reaction evidence="8">
        <text>L-threonyl-[protein] + ATP = O-phospho-L-threonyl-[protein] + ADP + H(+)</text>
        <dbReference type="Rhea" id="RHEA:46608"/>
        <dbReference type="Rhea" id="RHEA-COMP:11060"/>
        <dbReference type="Rhea" id="RHEA-COMP:11605"/>
        <dbReference type="ChEBI" id="CHEBI:15378"/>
        <dbReference type="ChEBI" id="CHEBI:30013"/>
        <dbReference type="ChEBI" id="CHEBI:30616"/>
        <dbReference type="ChEBI" id="CHEBI:61977"/>
        <dbReference type="ChEBI" id="CHEBI:456216"/>
        <dbReference type="EC" id="2.7.11.1"/>
    </reaction>
</comment>
<evidence type="ECO:0000256" key="3">
    <source>
        <dbReference type="ARBA" id="ARBA00012513"/>
    </source>
</evidence>
<evidence type="ECO:0000313" key="11">
    <source>
        <dbReference type="EMBL" id="PNY25540.1"/>
    </source>
</evidence>
<evidence type="ECO:0000256" key="1">
    <source>
        <dbReference type="ARBA" id="ARBA00003747"/>
    </source>
</evidence>
<dbReference type="SUPFAM" id="SSF56112">
    <property type="entry name" value="Protein kinase-like (PK-like)"/>
    <property type="match status" value="1"/>
</dbReference>
<evidence type="ECO:0000256" key="9">
    <source>
        <dbReference type="ARBA" id="ARBA00048679"/>
    </source>
</evidence>
<dbReference type="InterPro" id="IPR011009">
    <property type="entry name" value="Kinase-like_dom_sf"/>
</dbReference>
<dbReference type="AlphaFoldDB" id="A0A2K3QDC4"/>
<evidence type="ECO:0000256" key="5">
    <source>
        <dbReference type="ARBA" id="ARBA00019973"/>
    </source>
</evidence>